<comment type="caution">
    <text evidence="2">The sequence shown here is derived from an EMBL/GenBank/DDBJ whole genome shotgun (WGS) entry which is preliminary data.</text>
</comment>
<keyword evidence="1" id="KW-0812">Transmembrane</keyword>
<dbReference type="AlphaFoldDB" id="A0A8J3VHL4"/>
<keyword evidence="1" id="KW-0472">Membrane</keyword>
<accession>A0A8J3VHL4</accession>
<dbReference type="Proteomes" id="UP000612899">
    <property type="component" value="Unassembled WGS sequence"/>
</dbReference>
<proteinExistence type="predicted"/>
<evidence type="ECO:0000313" key="2">
    <source>
        <dbReference type="EMBL" id="GIH07524.1"/>
    </source>
</evidence>
<protein>
    <submittedName>
        <fullName evidence="2">Uncharacterized protein</fullName>
    </submittedName>
</protein>
<dbReference type="RefSeq" id="WP_203911312.1">
    <property type="nucleotide sequence ID" value="NZ_BONY01000037.1"/>
</dbReference>
<keyword evidence="3" id="KW-1185">Reference proteome</keyword>
<dbReference type="EMBL" id="BONY01000037">
    <property type="protein sequence ID" value="GIH07524.1"/>
    <property type="molecule type" value="Genomic_DNA"/>
</dbReference>
<sequence length="264" mass="31005">MNWDPGTILAIASAVLSVLAAIISGFMAQRSRQLEHVLEAQRRRETKAEQTEELISRYREPLLLAANSLQSRLHNGINGQYLHEFLYCGDPEEERYARHFTVYTLSEYFCWVEIIRRELRFLDLGDESRTRTFNAHLEKISSIFGSSRYEHAHFRLFRGRQQAIGQLLMVRREASVDVMTYPDFDERIVLDPEFRRWFAQLLKDVDSFLTHDWIGNMRQVDAQWALIDLIDFLDPAKVRLTDNRAKLMESDRANRITPVPRLSD</sequence>
<evidence type="ECO:0000256" key="1">
    <source>
        <dbReference type="SAM" id="Phobius"/>
    </source>
</evidence>
<evidence type="ECO:0000313" key="3">
    <source>
        <dbReference type="Proteomes" id="UP000612899"/>
    </source>
</evidence>
<feature type="transmembrane region" description="Helical" evidence="1">
    <location>
        <begin position="6"/>
        <end position="28"/>
    </location>
</feature>
<keyword evidence="1" id="KW-1133">Transmembrane helix</keyword>
<reference evidence="2" key="1">
    <citation type="submission" date="2021-01" db="EMBL/GenBank/DDBJ databases">
        <title>Whole genome shotgun sequence of Rhizocola hellebori NBRC 109834.</title>
        <authorList>
            <person name="Komaki H."/>
            <person name="Tamura T."/>
        </authorList>
    </citation>
    <scope>NUCLEOTIDE SEQUENCE</scope>
    <source>
        <strain evidence="2">NBRC 109834</strain>
    </source>
</reference>
<gene>
    <name evidence="2" type="ORF">Rhe02_55910</name>
</gene>
<organism evidence="2 3">
    <name type="scientific">Rhizocola hellebori</name>
    <dbReference type="NCBI Taxonomy" id="1392758"/>
    <lineage>
        <taxon>Bacteria</taxon>
        <taxon>Bacillati</taxon>
        <taxon>Actinomycetota</taxon>
        <taxon>Actinomycetes</taxon>
        <taxon>Micromonosporales</taxon>
        <taxon>Micromonosporaceae</taxon>
        <taxon>Rhizocola</taxon>
    </lineage>
</organism>
<name>A0A8J3VHL4_9ACTN</name>